<evidence type="ECO:0000256" key="1">
    <source>
        <dbReference type="SAM" id="SignalP"/>
    </source>
</evidence>
<feature type="signal peptide" evidence="1">
    <location>
        <begin position="1"/>
        <end position="18"/>
    </location>
</feature>
<dbReference type="STRING" id="662367.SAMN05216167_101889"/>
<dbReference type="RefSeq" id="WP_245776513.1">
    <property type="nucleotide sequence ID" value="NZ_FOLQ01000001.1"/>
</dbReference>
<gene>
    <name evidence="3" type="ORF">SAMN05216167_101889</name>
</gene>
<sequence>MMKTLVFSLLLTLTAVTAGRAQDCMGMTFKAGMGFELSHFNAKDKPAGKVIYLVKDVHKEGGATVMDITAQFEDEKGKQRTPYSIHYTCTGTELVADMSGMMQAMQSNGPKDMEMKLKSNKLVYPGKLSVGQKLSDGQMEAEMTSNGNTMMNMNMVMANRQVESKDPITTPAGTFDAYKISSDMSFENKVMGIPIRNSMRVVSYRTDNQIFDIKSETYNKNGKLMGYSVLSKVY</sequence>
<reference evidence="3 4" key="1">
    <citation type="submission" date="2016-10" db="EMBL/GenBank/DDBJ databases">
        <authorList>
            <person name="de Groot N.N."/>
        </authorList>
    </citation>
    <scope>NUCLEOTIDE SEQUENCE [LARGE SCALE GENOMIC DNA]</scope>
    <source>
        <strain evidence="3 4">DSM 26130</strain>
    </source>
</reference>
<keyword evidence="1" id="KW-0732">Signal</keyword>
<accession>A0A1I1IB53</accession>
<keyword evidence="4" id="KW-1185">Reference proteome</keyword>
<dbReference type="Pfam" id="PF21347">
    <property type="entry name" value="DUF3108_like"/>
    <property type="match status" value="1"/>
</dbReference>
<dbReference type="EMBL" id="FOLQ01000001">
    <property type="protein sequence ID" value="SFC33022.1"/>
    <property type="molecule type" value="Genomic_DNA"/>
</dbReference>
<name>A0A1I1IB53_9BACT</name>
<dbReference type="Proteomes" id="UP000198598">
    <property type="component" value="Unassembled WGS sequence"/>
</dbReference>
<dbReference type="AlphaFoldDB" id="A0A1I1IB53"/>
<dbReference type="InterPro" id="IPR049279">
    <property type="entry name" value="DUF3108-like"/>
</dbReference>
<dbReference type="Gene3D" id="2.40.360.20">
    <property type="match status" value="1"/>
</dbReference>
<feature type="domain" description="DUF3108" evidence="2">
    <location>
        <begin position="30"/>
        <end position="230"/>
    </location>
</feature>
<evidence type="ECO:0000313" key="4">
    <source>
        <dbReference type="Proteomes" id="UP000198598"/>
    </source>
</evidence>
<evidence type="ECO:0000259" key="2">
    <source>
        <dbReference type="Pfam" id="PF21347"/>
    </source>
</evidence>
<proteinExistence type="predicted"/>
<protein>
    <recommendedName>
        <fullName evidence="2">DUF3108 domain-containing protein</fullName>
    </recommendedName>
</protein>
<organism evidence="3 4">
    <name type="scientific">Spirosoma endophyticum</name>
    <dbReference type="NCBI Taxonomy" id="662367"/>
    <lineage>
        <taxon>Bacteria</taxon>
        <taxon>Pseudomonadati</taxon>
        <taxon>Bacteroidota</taxon>
        <taxon>Cytophagia</taxon>
        <taxon>Cytophagales</taxon>
        <taxon>Cytophagaceae</taxon>
        <taxon>Spirosoma</taxon>
    </lineage>
</organism>
<evidence type="ECO:0000313" key="3">
    <source>
        <dbReference type="EMBL" id="SFC33022.1"/>
    </source>
</evidence>
<feature type="chain" id="PRO_5011658181" description="DUF3108 domain-containing protein" evidence="1">
    <location>
        <begin position="19"/>
        <end position="234"/>
    </location>
</feature>